<evidence type="ECO:0000313" key="10">
    <source>
        <dbReference type="EMBL" id="KAL0059081.1"/>
    </source>
</evidence>
<dbReference type="InterPro" id="IPR001128">
    <property type="entry name" value="Cyt_P450"/>
</dbReference>
<dbReference type="PANTHER" id="PTHR46300:SF7">
    <property type="entry name" value="P450, PUTATIVE (EUROFUNG)-RELATED"/>
    <property type="match status" value="1"/>
</dbReference>
<evidence type="ECO:0000313" key="11">
    <source>
        <dbReference type="Proteomes" id="UP001437256"/>
    </source>
</evidence>
<dbReference type="CDD" id="cd11065">
    <property type="entry name" value="CYP64-like"/>
    <property type="match status" value="1"/>
</dbReference>
<dbReference type="Pfam" id="PF00067">
    <property type="entry name" value="p450"/>
    <property type="match status" value="1"/>
</dbReference>
<comment type="caution">
    <text evidence="10">The sequence shown here is derived from an EMBL/GenBank/DDBJ whole genome shotgun (WGS) entry which is preliminary data.</text>
</comment>
<keyword evidence="11" id="KW-1185">Reference proteome</keyword>
<keyword evidence="4 9" id="KW-0349">Heme</keyword>
<protein>
    <recommendedName>
        <fullName evidence="12">Cytochrome P450</fullName>
    </recommendedName>
</protein>
<proteinExistence type="inferred from homology"/>
<dbReference type="EMBL" id="JBBXMP010000251">
    <property type="protein sequence ID" value="KAL0059081.1"/>
    <property type="molecule type" value="Genomic_DNA"/>
</dbReference>
<evidence type="ECO:0008006" key="12">
    <source>
        <dbReference type="Google" id="ProtNLM"/>
    </source>
</evidence>
<keyword evidence="7 9" id="KW-0408">Iron</keyword>
<reference evidence="10 11" key="1">
    <citation type="submission" date="2024-05" db="EMBL/GenBank/DDBJ databases">
        <title>A draft genome resource for the thread blight pathogen Marasmius tenuissimus strain MS-2.</title>
        <authorList>
            <person name="Yulfo-Soto G.E."/>
            <person name="Baruah I.K."/>
            <person name="Amoako-Attah I."/>
            <person name="Bukari Y."/>
            <person name="Meinhardt L.W."/>
            <person name="Bailey B.A."/>
            <person name="Cohen S.P."/>
        </authorList>
    </citation>
    <scope>NUCLEOTIDE SEQUENCE [LARGE SCALE GENOMIC DNA]</scope>
    <source>
        <strain evidence="10 11">MS-2</strain>
    </source>
</reference>
<gene>
    <name evidence="10" type="ORF">AAF712_014212</name>
</gene>
<comment type="similarity">
    <text evidence="3 9">Belongs to the cytochrome P450 family.</text>
</comment>
<accession>A0ABR2ZBW2</accession>
<evidence type="ECO:0000256" key="4">
    <source>
        <dbReference type="ARBA" id="ARBA00022617"/>
    </source>
</evidence>
<dbReference type="PROSITE" id="PS00086">
    <property type="entry name" value="CYTOCHROME_P450"/>
    <property type="match status" value="1"/>
</dbReference>
<dbReference type="Gene3D" id="1.10.630.10">
    <property type="entry name" value="Cytochrome P450"/>
    <property type="match status" value="1"/>
</dbReference>
<evidence type="ECO:0000256" key="8">
    <source>
        <dbReference type="ARBA" id="ARBA00023033"/>
    </source>
</evidence>
<comment type="cofactor">
    <cofactor evidence="1">
        <name>heme</name>
        <dbReference type="ChEBI" id="CHEBI:30413"/>
    </cofactor>
</comment>
<dbReference type="Proteomes" id="UP001437256">
    <property type="component" value="Unassembled WGS sequence"/>
</dbReference>
<keyword evidence="6 9" id="KW-0560">Oxidoreductase</keyword>
<evidence type="ECO:0000256" key="3">
    <source>
        <dbReference type="ARBA" id="ARBA00010617"/>
    </source>
</evidence>
<name>A0ABR2ZBW2_9AGAR</name>
<keyword evidence="8 9" id="KW-0503">Monooxygenase</keyword>
<dbReference type="PANTHER" id="PTHR46300">
    <property type="entry name" value="P450, PUTATIVE (EUROFUNG)-RELATED-RELATED"/>
    <property type="match status" value="1"/>
</dbReference>
<organism evidence="10 11">
    <name type="scientific">Marasmius tenuissimus</name>
    <dbReference type="NCBI Taxonomy" id="585030"/>
    <lineage>
        <taxon>Eukaryota</taxon>
        <taxon>Fungi</taxon>
        <taxon>Dikarya</taxon>
        <taxon>Basidiomycota</taxon>
        <taxon>Agaricomycotina</taxon>
        <taxon>Agaricomycetes</taxon>
        <taxon>Agaricomycetidae</taxon>
        <taxon>Agaricales</taxon>
        <taxon>Marasmiineae</taxon>
        <taxon>Marasmiaceae</taxon>
        <taxon>Marasmius</taxon>
    </lineage>
</organism>
<dbReference type="InterPro" id="IPR017972">
    <property type="entry name" value="Cyt_P450_CS"/>
</dbReference>
<dbReference type="InterPro" id="IPR002401">
    <property type="entry name" value="Cyt_P450_E_grp-I"/>
</dbReference>
<evidence type="ECO:0000256" key="1">
    <source>
        <dbReference type="ARBA" id="ARBA00001971"/>
    </source>
</evidence>
<evidence type="ECO:0000256" key="6">
    <source>
        <dbReference type="ARBA" id="ARBA00023002"/>
    </source>
</evidence>
<keyword evidence="5 9" id="KW-0479">Metal-binding</keyword>
<sequence length="493" mass="56192">MSFTSLALLAIVVFFGLTYLSEKRRSWNYPPGPKPIPLLGNLLDFPATSDLVSRAQQWKKEYGPIVHLSALGRHIVILNDLESITELLEKRGYKYANRPRFVMVGELCGFDRLPAIASDGLSLRLRALRRLLKAEIGPERLEDWDSYMETEVVTYVNKLIEEPQEYVLHVRWYVNYPFSGPGVVAFIDVAVLPQLVIDLPADGYRISLKNDYHMAASDRIMSKLSQDAQPGMWLVDFIPALRYLPTWFPGTHFHRYAREARQELDEWVTRPWELVKSKKTEAVPSLCGRLMDQYPDLSPQEEDLIVWSAASIYSAGSDTTISALKTFYLAMSMFPEVQKKAQEELDRVIGSEQRLPRFADQNDLPYVSSLVLEIFRWGSILPLGAPREVTEDDVFHSHVVPKGAIVMPNIWGICHDENTYPNSMEFDPSRFLGPSPQSDPREIIFGFGRRVCPGQYLAEKSLYIAVTATLSTFTITPLKEDPPQYSFDDGFIR</sequence>
<evidence type="ECO:0000256" key="9">
    <source>
        <dbReference type="RuleBase" id="RU000461"/>
    </source>
</evidence>
<dbReference type="InterPro" id="IPR036396">
    <property type="entry name" value="Cyt_P450_sf"/>
</dbReference>
<dbReference type="InterPro" id="IPR050364">
    <property type="entry name" value="Cytochrome_P450_fung"/>
</dbReference>
<dbReference type="SUPFAM" id="SSF48264">
    <property type="entry name" value="Cytochrome P450"/>
    <property type="match status" value="1"/>
</dbReference>
<evidence type="ECO:0000256" key="2">
    <source>
        <dbReference type="ARBA" id="ARBA00005179"/>
    </source>
</evidence>
<evidence type="ECO:0000256" key="7">
    <source>
        <dbReference type="ARBA" id="ARBA00023004"/>
    </source>
</evidence>
<evidence type="ECO:0000256" key="5">
    <source>
        <dbReference type="ARBA" id="ARBA00022723"/>
    </source>
</evidence>
<dbReference type="PRINTS" id="PR00463">
    <property type="entry name" value="EP450I"/>
</dbReference>
<comment type="pathway">
    <text evidence="2">Secondary metabolite biosynthesis.</text>
</comment>